<evidence type="ECO:0000256" key="1">
    <source>
        <dbReference type="ARBA" id="ARBA00004167"/>
    </source>
</evidence>
<dbReference type="Pfam" id="PF13103">
    <property type="entry name" value="TonB_2"/>
    <property type="match status" value="1"/>
</dbReference>
<keyword evidence="3" id="KW-1133">Transmembrane helix</keyword>
<evidence type="ECO:0000313" key="5">
    <source>
        <dbReference type="EMBL" id="QBE63985.1"/>
    </source>
</evidence>
<evidence type="ECO:0000256" key="4">
    <source>
        <dbReference type="ARBA" id="ARBA00023136"/>
    </source>
</evidence>
<reference evidence="5 6" key="1">
    <citation type="submission" date="2019-02" db="EMBL/GenBank/DDBJ databases">
        <title>Draft Genome Sequences of Six Type Strains of the Genus Massilia.</title>
        <authorList>
            <person name="Miess H."/>
            <person name="Frediansyhah A."/>
            <person name="Gross H."/>
        </authorList>
    </citation>
    <scope>NUCLEOTIDE SEQUENCE [LARGE SCALE GENOMIC DNA]</scope>
    <source>
        <strain evidence="5 6">DSM 17473</strain>
    </source>
</reference>
<keyword evidence="4" id="KW-0472">Membrane</keyword>
<name>A0A4P6KYX3_9BURK</name>
<evidence type="ECO:0000256" key="3">
    <source>
        <dbReference type="ARBA" id="ARBA00022989"/>
    </source>
</evidence>
<dbReference type="Proteomes" id="UP000290637">
    <property type="component" value="Chromosome"/>
</dbReference>
<organism evidence="5 6">
    <name type="scientific">Pseudoduganella lutea</name>
    <dbReference type="NCBI Taxonomy" id="321985"/>
    <lineage>
        <taxon>Bacteria</taxon>
        <taxon>Pseudomonadati</taxon>
        <taxon>Pseudomonadota</taxon>
        <taxon>Betaproteobacteria</taxon>
        <taxon>Burkholderiales</taxon>
        <taxon>Oxalobacteraceae</taxon>
        <taxon>Telluria group</taxon>
        <taxon>Pseudoduganella</taxon>
    </lineage>
</organism>
<sequence length="417" mass="46582">MNQTLPFLQRLGVDATTDERAIRRAYARALKQIDQERDIEGFQQLRESYEAALDWIRQPHTAPEAPDPSVRPSYGPVPVAVVQRMPQSAAPDEVPAALSCFDTAFDRLCAAGMPVLEAVVDLLRGSLADEALESLAARDRFEGHMVRRLAAGWQSGHEVLFPAACTVFGWSGDPGRLRQFGNEGRFLDQAIEQRMAFDTQDTVAIRTQRQLIARMREPGLPDKTDMLHFFASFERLSFYLPAWLHIVAPRDSVPRWRQCYDSLGREPGSSFAIEPRIDGVKKSSFSWLWLLLVPVLIKIFMGMLAPERYEAPFAAPPFAASGTRSDTRLDDDFRERIRQRIDYHVRPGTVPVSFDVHLDGLGRVRRISIIQASGDPGFDHAAEQAIHDTPPFPAGVASPAYVFLEPPAPVRGKRPGG</sequence>
<keyword evidence="2" id="KW-0812">Transmembrane</keyword>
<protein>
    <submittedName>
        <fullName evidence="5">Energy transducer TonB</fullName>
    </submittedName>
</protein>
<proteinExistence type="predicted"/>
<dbReference type="OrthoDB" id="5524449at2"/>
<comment type="subcellular location">
    <subcellularLocation>
        <location evidence="1">Membrane</location>
        <topology evidence="1">Single-pass membrane protein</topology>
    </subcellularLocation>
</comment>
<evidence type="ECO:0000256" key="2">
    <source>
        <dbReference type="ARBA" id="ARBA00022692"/>
    </source>
</evidence>
<dbReference type="NCBIfam" id="TIGR01352">
    <property type="entry name" value="tonB_Cterm"/>
    <property type="match status" value="1"/>
</dbReference>
<dbReference type="KEGG" id="plue:EWM63_14105"/>
<dbReference type="GO" id="GO:0016020">
    <property type="term" value="C:membrane"/>
    <property type="evidence" value="ECO:0007669"/>
    <property type="project" value="UniProtKB-SubCell"/>
</dbReference>
<dbReference type="SUPFAM" id="SSF74653">
    <property type="entry name" value="TolA/TonB C-terminal domain"/>
    <property type="match status" value="1"/>
</dbReference>
<evidence type="ECO:0000313" key="6">
    <source>
        <dbReference type="Proteomes" id="UP000290637"/>
    </source>
</evidence>
<dbReference type="EMBL" id="CP035913">
    <property type="protein sequence ID" value="QBE63985.1"/>
    <property type="molecule type" value="Genomic_DNA"/>
</dbReference>
<dbReference type="InterPro" id="IPR006260">
    <property type="entry name" value="TonB/TolA_C"/>
</dbReference>
<dbReference type="AlphaFoldDB" id="A0A4P6KYX3"/>
<gene>
    <name evidence="5" type="ORF">EWM63_14105</name>
</gene>
<dbReference type="RefSeq" id="WP_130187106.1">
    <property type="nucleotide sequence ID" value="NZ_CP035913.1"/>
</dbReference>
<keyword evidence="6" id="KW-1185">Reference proteome</keyword>
<dbReference type="Gene3D" id="3.30.1150.10">
    <property type="match status" value="1"/>
</dbReference>
<accession>A0A4P6KYX3</accession>